<feature type="binding site" evidence="7">
    <location>
        <position position="426"/>
    </location>
    <ligand>
        <name>substrate</name>
    </ligand>
</feature>
<evidence type="ECO:0000256" key="2">
    <source>
        <dbReference type="ARBA" id="ARBA00022475"/>
    </source>
</evidence>
<dbReference type="RefSeq" id="WP_124909746.1">
    <property type="nucleotide sequence ID" value="NZ_RQJP01000006.1"/>
</dbReference>
<evidence type="ECO:0000256" key="1">
    <source>
        <dbReference type="ARBA" id="ARBA00004651"/>
    </source>
</evidence>
<protein>
    <submittedName>
        <fullName evidence="11">LTA synthase family protein</fullName>
    </submittedName>
</protein>
<feature type="binding site" evidence="8">
    <location>
        <position position="480"/>
    </location>
    <ligand>
        <name>Mn(2+)</name>
        <dbReference type="ChEBI" id="CHEBI:29035"/>
    </ligand>
</feature>
<feature type="binding site" evidence="8">
    <location>
        <position position="481"/>
    </location>
    <ligand>
        <name>Mn(2+)</name>
        <dbReference type="ChEBI" id="CHEBI:29035"/>
    </ligand>
</feature>
<dbReference type="InterPro" id="IPR050448">
    <property type="entry name" value="OpgB/LTA_synthase_biosynth"/>
</dbReference>
<dbReference type="PIRSF" id="PIRSF005091">
    <property type="entry name" value="Mmb_sulf_HI1246"/>
    <property type="match status" value="1"/>
</dbReference>
<feature type="transmembrane region" description="Helical" evidence="9">
    <location>
        <begin position="165"/>
        <end position="185"/>
    </location>
</feature>
<dbReference type="AlphaFoldDB" id="A0A3P1CCT8"/>
<dbReference type="SUPFAM" id="SSF53649">
    <property type="entry name" value="Alkaline phosphatase-like"/>
    <property type="match status" value="1"/>
</dbReference>
<evidence type="ECO:0000256" key="5">
    <source>
        <dbReference type="ARBA" id="ARBA00023136"/>
    </source>
</evidence>
<dbReference type="GO" id="GO:0046872">
    <property type="term" value="F:metal ion binding"/>
    <property type="evidence" value="ECO:0007669"/>
    <property type="project" value="UniProtKB-KW"/>
</dbReference>
<keyword evidence="2" id="KW-1003">Cell membrane</keyword>
<evidence type="ECO:0000256" key="9">
    <source>
        <dbReference type="SAM" id="Phobius"/>
    </source>
</evidence>
<name>A0A3P1CCT8_9BACT</name>
<evidence type="ECO:0000256" key="3">
    <source>
        <dbReference type="ARBA" id="ARBA00022692"/>
    </source>
</evidence>
<keyword evidence="4 9" id="KW-1133">Transmembrane helix</keyword>
<feature type="transmembrane region" description="Helical" evidence="9">
    <location>
        <begin position="54"/>
        <end position="74"/>
    </location>
</feature>
<evidence type="ECO:0000256" key="6">
    <source>
        <dbReference type="PIRSR" id="PIRSR005091-1"/>
    </source>
</evidence>
<dbReference type="CDD" id="cd16015">
    <property type="entry name" value="LTA_synthase"/>
    <property type="match status" value="1"/>
</dbReference>
<evidence type="ECO:0000259" key="10">
    <source>
        <dbReference type="Pfam" id="PF00884"/>
    </source>
</evidence>
<comment type="subcellular location">
    <subcellularLocation>
        <location evidence="1">Cell membrane</location>
        <topology evidence="1">Multi-pass membrane protein</topology>
    </subcellularLocation>
</comment>
<keyword evidence="7" id="KW-0464">Manganese</keyword>
<evidence type="ECO:0000256" key="8">
    <source>
        <dbReference type="PIRSR" id="PIRSR005091-3"/>
    </source>
</evidence>
<keyword evidence="3 9" id="KW-0812">Transmembrane</keyword>
<evidence type="ECO:0000313" key="12">
    <source>
        <dbReference type="Proteomes" id="UP000274271"/>
    </source>
</evidence>
<feature type="domain" description="Sulfatase N-terminal" evidence="10">
    <location>
        <begin position="259"/>
        <end position="537"/>
    </location>
</feature>
<dbReference type="GO" id="GO:0005886">
    <property type="term" value="C:plasma membrane"/>
    <property type="evidence" value="ECO:0007669"/>
    <property type="project" value="UniProtKB-SubCell"/>
</dbReference>
<keyword evidence="12" id="KW-1185">Reference proteome</keyword>
<keyword evidence="7" id="KW-0479">Metal-binding</keyword>
<evidence type="ECO:0000313" key="11">
    <source>
        <dbReference type="EMBL" id="RRB10634.1"/>
    </source>
</evidence>
<comment type="caution">
    <text evidence="11">The sequence shown here is derived from an EMBL/GenBank/DDBJ whole genome shotgun (WGS) entry which is preliminary data.</text>
</comment>
<dbReference type="OrthoDB" id="9777768at2"/>
<keyword evidence="5 9" id="KW-0472">Membrane</keyword>
<accession>A0A3P1CCT8</accession>
<evidence type="ECO:0000256" key="7">
    <source>
        <dbReference type="PIRSR" id="PIRSR005091-2"/>
    </source>
</evidence>
<feature type="transmembrane region" description="Helical" evidence="9">
    <location>
        <begin position="86"/>
        <end position="106"/>
    </location>
</feature>
<dbReference type="Pfam" id="PF00884">
    <property type="entry name" value="Sulfatase"/>
    <property type="match status" value="1"/>
</dbReference>
<evidence type="ECO:0000256" key="4">
    <source>
        <dbReference type="ARBA" id="ARBA00022989"/>
    </source>
</evidence>
<feature type="binding site" evidence="8">
    <location>
        <position position="267"/>
    </location>
    <ligand>
        <name>Mn(2+)</name>
        <dbReference type="ChEBI" id="CHEBI:29035"/>
    </ligand>
</feature>
<dbReference type="PANTHER" id="PTHR47371:SF3">
    <property type="entry name" value="PHOSPHOGLYCEROL TRANSFERASE I"/>
    <property type="match status" value="1"/>
</dbReference>
<sequence>MKKSYSLWLQRLGLLWLAYTACRFLFWYYNRDAFQNAGFQAILGSFIPGIRFDWSIIALSNLLFTFFSLLPFGWSTTCRWDRFLKGLYFAVNLPLLALNLIDANYYRFTGRRSIFNVLELGDDITDQVPSLIAHYWYVPLIFAGMALSLWRTYPNRMPTDPPNRLSLLPGWAGLALALGLSILIFRGGFQEKPLRANQAFRLNDCSLGNLTLNSSFTFLTSIDAVGTERLAFFPNPKTAWSLIHHPAPLPLRLPIQPPQNVVIVILESFAKEYMGYGNPYQGYTPFLDSLARQSVFFTNSFANGRESIMAVPAITASIPQLMDEPFITSTYQSNRFTGLGDILHRNGYQTHFFHAARNGSMGFEGFSQQAGFQQYYGLNEYPDSLRKRDFDGNWGIFDEPYLQNVARQLNQSKQPFGAVLFTLSSHMPYTIPARHKNRFPKGKAEVHESVGYADYALRRFFETARQQPWFSQTLFVLTADHTQANTEPTYANPLGAYRVPLLLFHADRRVVQALKQQTDTARICQHTDILPTVLHYLQLHEHPPLPFGQSVLTCAPGQAFQYANGRFRLVEEGVYLEMPLDGPGVLYDARTYRQLRDEKRRQHLQQQLQATIQSYRNGLIDNRFIDPNTVDTRSFAGRVLVKPTLPKIN</sequence>
<dbReference type="InterPro" id="IPR017850">
    <property type="entry name" value="Alkaline_phosphatase_core_sf"/>
</dbReference>
<organism evidence="11 12">
    <name type="scientific">Larkinella knui</name>
    <dbReference type="NCBI Taxonomy" id="2025310"/>
    <lineage>
        <taxon>Bacteria</taxon>
        <taxon>Pseudomonadati</taxon>
        <taxon>Bacteroidota</taxon>
        <taxon>Cytophagia</taxon>
        <taxon>Cytophagales</taxon>
        <taxon>Spirosomataceae</taxon>
        <taxon>Larkinella</taxon>
    </lineage>
</organism>
<dbReference type="Gene3D" id="3.40.720.10">
    <property type="entry name" value="Alkaline Phosphatase, subunit A"/>
    <property type="match status" value="1"/>
</dbReference>
<proteinExistence type="predicted"/>
<feature type="transmembrane region" description="Helical" evidence="9">
    <location>
        <begin position="12"/>
        <end position="29"/>
    </location>
</feature>
<dbReference type="InterPro" id="IPR000917">
    <property type="entry name" value="Sulfatase_N"/>
</dbReference>
<dbReference type="PANTHER" id="PTHR47371">
    <property type="entry name" value="LIPOTEICHOIC ACID SYNTHASE"/>
    <property type="match status" value="1"/>
</dbReference>
<gene>
    <name evidence="11" type="ORF">EHT87_26070</name>
</gene>
<reference evidence="11 12" key="1">
    <citation type="submission" date="2018-11" db="EMBL/GenBank/DDBJ databases">
        <authorList>
            <person name="Zhou Z."/>
            <person name="Wang G."/>
        </authorList>
    </citation>
    <scope>NUCLEOTIDE SEQUENCE [LARGE SCALE GENOMIC DNA]</scope>
    <source>
        <strain evidence="11 12">KCTC42998</strain>
    </source>
</reference>
<dbReference type="InterPro" id="IPR012160">
    <property type="entry name" value="LtaS-like"/>
</dbReference>
<dbReference type="EMBL" id="RQJP01000006">
    <property type="protein sequence ID" value="RRB10634.1"/>
    <property type="molecule type" value="Genomic_DNA"/>
</dbReference>
<feature type="transmembrane region" description="Helical" evidence="9">
    <location>
        <begin position="135"/>
        <end position="153"/>
    </location>
</feature>
<feature type="active site" evidence="6">
    <location>
        <position position="307"/>
    </location>
</feature>
<dbReference type="Proteomes" id="UP000274271">
    <property type="component" value="Unassembled WGS sequence"/>
</dbReference>